<dbReference type="InterPro" id="IPR000086">
    <property type="entry name" value="NUDIX_hydrolase_dom"/>
</dbReference>
<dbReference type="SUPFAM" id="SSF56281">
    <property type="entry name" value="Metallo-hydrolase/oxidoreductase"/>
    <property type="match status" value="1"/>
</dbReference>
<proteinExistence type="predicted"/>
<dbReference type="InterPro" id="IPR001279">
    <property type="entry name" value="Metallo-B-lactamas"/>
</dbReference>
<gene>
    <name evidence="2" type="ORF">G3A44_15660</name>
</gene>
<dbReference type="InterPro" id="IPR036866">
    <property type="entry name" value="RibonucZ/Hydroxyglut_hydro"/>
</dbReference>
<accession>A0A7C9TNM8</accession>
<comment type="caution">
    <text evidence="2">The sequence shown here is derived from an EMBL/GenBank/DDBJ whole genome shotgun (WGS) entry which is preliminary data.</text>
</comment>
<evidence type="ECO:0000313" key="2">
    <source>
        <dbReference type="EMBL" id="NDY92626.1"/>
    </source>
</evidence>
<dbReference type="Pfam" id="PF00293">
    <property type="entry name" value="NUDIX"/>
    <property type="match status" value="1"/>
</dbReference>
<keyword evidence="3" id="KW-1185">Reference proteome</keyword>
<dbReference type="InterPro" id="IPR036388">
    <property type="entry name" value="WH-like_DNA-bd_sf"/>
</dbReference>
<dbReference type="CDD" id="cd18870">
    <property type="entry name" value="NUDIX_AcylCoAdiphos_Nudt19"/>
    <property type="match status" value="1"/>
</dbReference>
<protein>
    <submittedName>
        <fullName evidence="2">MBL fold metallo-hydrolase</fullName>
    </submittedName>
</protein>
<dbReference type="Gene3D" id="1.10.10.10">
    <property type="entry name" value="Winged helix-like DNA-binding domain superfamily/Winged helix DNA-binding domain"/>
    <property type="match status" value="1"/>
</dbReference>
<dbReference type="CDD" id="cd16278">
    <property type="entry name" value="metallo-hydrolase-like_MBL-fold"/>
    <property type="match status" value="1"/>
</dbReference>
<dbReference type="PANTHER" id="PTHR23131:SF0">
    <property type="entry name" value="ENDORIBONUCLEASE LACTB2"/>
    <property type="match status" value="1"/>
</dbReference>
<keyword evidence="2" id="KW-0378">Hydrolase</keyword>
<organism evidence="2 3">
    <name type="scientific">Ideonella livida</name>
    <dbReference type="NCBI Taxonomy" id="2707176"/>
    <lineage>
        <taxon>Bacteria</taxon>
        <taxon>Pseudomonadati</taxon>
        <taxon>Pseudomonadota</taxon>
        <taxon>Betaproteobacteria</taxon>
        <taxon>Burkholderiales</taxon>
        <taxon>Sphaerotilaceae</taxon>
        <taxon>Ideonella</taxon>
    </lineage>
</organism>
<dbReference type="InterPro" id="IPR050662">
    <property type="entry name" value="Sec-metab_biosynth-thioest"/>
</dbReference>
<dbReference type="Gene3D" id="3.60.15.10">
    <property type="entry name" value="Ribonuclease Z/Hydroxyacylglutathione hydrolase-like"/>
    <property type="match status" value="1"/>
</dbReference>
<dbReference type="EMBL" id="JAAGOH010000020">
    <property type="protein sequence ID" value="NDY92626.1"/>
    <property type="molecule type" value="Genomic_DNA"/>
</dbReference>
<dbReference type="InterPro" id="IPR041516">
    <property type="entry name" value="LACTB2_WH"/>
</dbReference>
<feature type="domain" description="Nudix hydrolase" evidence="1">
    <location>
        <begin position="16"/>
        <end position="212"/>
    </location>
</feature>
<dbReference type="PANTHER" id="PTHR23131">
    <property type="entry name" value="ENDORIBONUCLEASE LACTB2"/>
    <property type="match status" value="1"/>
</dbReference>
<dbReference type="GO" id="GO:0016787">
    <property type="term" value="F:hydrolase activity"/>
    <property type="evidence" value="ECO:0007669"/>
    <property type="project" value="UniProtKB-KW"/>
</dbReference>
<dbReference type="Pfam" id="PF00753">
    <property type="entry name" value="Lactamase_B"/>
    <property type="match status" value="1"/>
</dbReference>
<dbReference type="SUPFAM" id="SSF55811">
    <property type="entry name" value="Nudix"/>
    <property type="match status" value="1"/>
</dbReference>
<name>A0A7C9TNM8_9BURK</name>
<evidence type="ECO:0000313" key="3">
    <source>
        <dbReference type="Proteomes" id="UP000484255"/>
    </source>
</evidence>
<dbReference type="Pfam" id="PF17778">
    <property type="entry name" value="WHD_BLACT"/>
    <property type="match status" value="1"/>
</dbReference>
<dbReference type="SMART" id="SM00849">
    <property type="entry name" value="Lactamase_B"/>
    <property type="match status" value="1"/>
</dbReference>
<evidence type="ECO:0000259" key="1">
    <source>
        <dbReference type="PROSITE" id="PS51462"/>
    </source>
</evidence>
<dbReference type="PROSITE" id="PS51462">
    <property type="entry name" value="NUDIX"/>
    <property type="match status" value="1"/>
</dbReference>
<dbReference type="InterPro" id="IPR015797">
    <property type="entry name" value="NUDIX_hydrolase-like_dom_sf"/>
</dbReference>
<dbReference type="AlphaFoldDB" id="A0A7C9TNM8"/>
<reference evidence="2 3" key="1">
    <citation type="submission" date="2020-02" db="EMBL/GenBank/DDBJ databases">
        <title>Ideonella bacterium strain TBM-1.</title>
        <authorList>
            <person name="Chen W.-M."/>
        </authorList>
    </citation>
    <scope>NUCLEOTIDE SEQUENCE [LARGE SCALE GENOMIC DNA]</scope>
    <source>
        <strain evidence="2 3">TBM-1</strain>
    </source>
</reference>
<sequence>MIEPPSDEELERDAQGARRAASLILLRDGAQGPEVLMLRRAERPGDLRGGVWVFPGGVLDAVDATLADRTDGPDDASWSRRFQMAGGALDHAVAALRETYEEVGLLLAGPPERVPLALARRAQVRRGEDFAQLLSSLDLTLHTSALLPFAHWLTPPGIAKRFDTRFFIARAPSDQLPQVDAAEALALDWLRPADALAPSAGLKLLPVTRETLRDLARHASVQEALDEAAARQQFVRQMPRQARYEGGARFVLPHEPAWAEIGRLDPLGRGDQFLDLVPLRRVRLSPRVERLTCGNGSVMTGPGTNTYLIRDPAGEQVAVLDPGPLDAHTEAHLQAVLAAAAQPAVPGGAAGRITHILVTHTHRDHSPAARRLQALTGAALVGAVAQDPTWQDTDFRPDWTPADGQALTLGPDCTLQAVATPGHASNHLCWWLPQEGLLFTGDHVMQGSTVVINPPDGDMAAYCRSLRRLLDLPLRWLAPGHGFLMASPPVEVGRLLAHRQVREARVLAALPRGEGATPQALVAAVYGDVPASRHGLAARSLLAHLLKLEAEGRARRDGEAWRAA</sequence>
<dbReference type="Gene3D" id="3.90.79.10">
    <property type="entry name" value="Nucleoside Triphosphate Pyrophosphohydrolase"/>
    <property type="match status" value="1"/>
</dbReference>
<dbReference type="Proteomes" id="UP000484255">
    <property type="component" value="Unassembled WGS sequence"/>
</dbReference>